<evidence type="ECO:0000313" key="1">
    <source>
        <dbReference type="EMBL" id="BCK85906.1"/>
    </source>
</evidence>
<proteinExistence type="predicted"/>
<organism evidence="1 2">
    <name type="scientific">Pusillibacter faecalis</name>
    <dbReference type="NCBI Taxonomy" id="2714358"/>
    <lineage>
        <taxon>Bacteria</taxon>
        <taxon>Bacillati</taxon>
        <taxon>Bacillota</taxon>
        <taxon>Clostridia</taxon>
        <taxon>Eubacteriales</taxon>
        <taxon>Oscillospiraceae</taxon>
        <taxon>Pusillibacter</taxon>
    </lineage>
</organism>
<evidence type="ECO:0000313" key="2">
    <source>
        <dbReference type="Proteomes" id="UP000679848"/>
    </source>
</evidence>
<dbReference type="EMBL" id="AP023421">
    <property type="protein sequence ID" value="BCK85906.1"/>
    <property type="molecule type" value="Genomic_DNA"/>
</dbReference>
<sequence length="124" mass="14258">MGDYSITSRLDFETYIAEAFSVTGEHPWDRYPSHQVFQHTGNKKWFALTMDIPKKNLEIADDGTISVVNLKCDTRLIGSFRMEPGIYPAWHMNKAHWITVALDGSVGDEKLKFLLDMSYELTKK</sequence>
<dbReference type="AlphaFoldDB" id="A0A830U8V4"/>
<keyword evidence="1" id="KW-0614">Plasmid</keyword>
<protein>
    <recommendedName>
        <fullName evidence="3">MmcQ/YjbR family DNA-binding protein</fullName>
    </recommendedName>
</protein>
<accession>A0A830U8V4</accession>
<evidence type="ECO:0008006" key="3">
    <source>
        <dbReference type="Google" id="ProtNLM"/>
    </source>
</evidence>
<dbReference type="PANTHER" id="PTHR35145:SF1">
    <property type="entry name" value="CYTOPLASMIC PROTEIN"/>
    <property type="match status" value="1"/>
</dbReference>
<gene>
    <name evidence="1" type="ORF">MM59RIKEN_32250</name>
</gene>
<name>A0A830U8V4_9FIRM</name>
<keyword evidence="2" id="KW-1185">Reference proteome</keyword>
<dbReference type="Pfam" id="PF04237">
    <property type="entry name" value="YjbR"/>
    <property type="match status" value="1"/>
</dbReference>
<dbReference type="Gene3D" id="3.90.1150.30">
    <property type="match status" value="1"/>
</dbReference>
<dbReference type="SUPFAM" id="SSF142906">
    <property type="entry name" value="YjbR-like"/>
    <property type="match status" value="1"/>
</dbReference>
<dbReference type="InterPro" id="IPR007351">
    <property type="entry name" value="YjbR"/>
</dbReference>
<reference evidence="1" key="1">
    <citation type="submission" date="2020-09" db="EMBL/GenBank/DDBJ databases">
        <title>New species isolated from human feces.</title>
        <authorList>
            <person name="Kitahara M."/>
            <person name="Shigeno Y."/>
            <person name="Shime M."/>
            <person name="Matsumoto Y."/>
            <person name="Nakamura S."/>
            <person name="Motooka D."/>
            <person name="Fukuoka S."/>
            <person name="Nishikawa H."/>
            <person name="Benno Y."/>
        </authorList>
    </citation>
    <scope>NUCLEOTIDE SEQUENCE</scope>
    <source>
        <strain evidence="1">MM59</strain>
        <plasmid evidence="1">pMM59_01</plasmid>
    </source>
</reference>
<dbReference type="InterPro" id="IPR058532">
    <property type="entry name" value="YjbR/MT2646/Rv2570-like"/>
</dbReference>
<dbReference type="InterPro" id="IPR038056">
    <property type="entry name" value="YjbR-like_sf"/>
</dbReference>
<dbReference type="KEGG" id="pfaa:MM59RIKEN_32250"/>
<dbReference type="RefSeq" id="WP_228300589.1">
    <property type="nucleotide sequence ID" value="NZ_AP023421.1"/>
</dbReference>
<geneLocation type="plasmid" evidence="1 2">
    <name>pMM59_01</name>
</geneLocation>
<dbReference type="PANTHER" id="PTHR35145">
    <property type="entry name" value="CYTOPLASMIC PROTEIN-RELATED"/>
    <property type="match status" value="1"/>
</dbReference>
<dbReference type="Proteomes" id="UP000679848">
    <property type="component" value="Plasmid pMM59_01"/>
</dbReference>